<name>A0ABV4U372_9BACT</name>
<keyword evidence="3" id="KW-0067">ATP-binding</keyword>
<accession>A0ABV4U372</accession>
<sequence>MPDDPANNVSNMMDRFAPESGPAQASSLSDLWTPDDEPAAASVAHDMGQALLDAGVITPAQLTNIRAVAKKSPGRSLAEIAMDLGADEARVQAIIAGFAGMPFEEIDPATVDAIRQINKLGLEFCQANGVLPLRVAGARVVLGVTHPDNLLVIDEVRHKLGQSVKPVVVTAGQIAAFIESRKEEESDEEVEVDDIIGDMAEDEVEVVETEEEDLDLEKMAGESPVIRLVNYLIFNAVKEGASDIHIEPQEKRLQVRYRIDGVLFDTMSPPHHMHAAIISRLKIMANLDISERRLPQDGRIRAVVHGRKLDLRLSTLPTAAGEKAVLRILDTRSIQVPLDELGMGEDALLMWKRQIDQPHGILLVTGPTGSGKTTTLYASLAQMDKRKLNISTVEDPVEYHLNGINQTQTHERIGMSFSAALRALLRQDPDVIMVGEIRDSETARIAIQASLTGHLVLSTLHTNDAPSSVTRLINIGVEPYLIGAAVNGAMAQRLVRKICTNCAKQVPPDDVTANHLAMHGIALDEVMQGEGCDKCRNTGYAGRLGLYELLLLDDTLRDRIAGNPNVTEFRRTCVERGMVTLREDGFRKVAAGQTTVEEVLRVTESTI</sequence>
<evidence type="ECO:0000259" key="5">
    <source>
        <dbReference type="PROSITE" id="PS00662"/>
    </source>
</evidence>
<proteinExistence type="inferred from homology"/>
<gene>
    <name evidence="6" type="ORF">ACERK3_01225</name>
</gene>
<keyword evidence="2" id="KW-0547">Nucleotide-binding</keyword>
<organism evidence="6 7">
    <name type="scientific">Natronomicrosphaera hydrolytica</name>
    <dbReference type="NCBI Taxonomy" id="3242702"/>
    <lineage>
        <taxon>Bacteria</taxon>
        <taxon>Pseudomonadati</taxon>
        <taxon>Planctomycetota</taxon>
        <taxon>Phycisphaerae</taxon>
        <taxon>Phycisphaerales</taxon>
        <taxon>Phycisphaeraceae</taxon>
        <taxon>Natronomicrosphaera</taxon>
    </lineage>
</organism>
<dbReference type="Pfam" id="PF05157">
    <property type="entry name" value="MshEN"/>
    <property type="match status" value="1"/>
</dbReference>
<evidence type="ECO:0000256" key="1">
    <source>
        <dbReference type="ARBA" id="ARBA00006611"/>
    </source>
</evidence>
<dbReference type="InterPro" id="IPR001482">
    <property type="entry name" value="T2SS/T4SS_dom"/>
</dbReference>
<dbReference type="EMBL" id="JBGUBD010000001">
    <property type="protein sequence ID" value="MFA9476904.1"/>
    <property type="molecule type" value="Genomic_DNA"/>
</dbReference>
<evidence type="ECO:0000256" key="3">
    <source>
        <dbReference type="ARBA" id="ARBA00022840"/>
    </source>
</evidence>
<dbReference type="SUPFAM" id="SSF52540">
    <property type="entry name" value="P-loop containing nucleoside triphosphate hydrolases"/>
    <property type="match status" value="1"/>
</dbReference>
<keyword evidence="7" id="KW-1185">Reference proteome</keyword>
<dbReference type="PANTHER" id="PTHR30258">
    <property type="entry name" value="TYPE II SECRETION SYSTEM PROTEIN GSPE-RELATED"/>
    <property type="match status" value="1"/>
</dbReference>
<comment type="similarity">
    <text evidence="1">Belongs to the GSP E family.</text>
</comment>
<comment type="caution">
    <text evidence="6">The sequence shown here is derived from an EMBL/GenBank/DDBJ whole genome shotgun (WGS) entry which is preliminary data.</text>
</comment>
<dbReference type="InterPro" id="IPR007831">
    <property type="entry name" value="T2SS_GspE_N"/>
</dbReference>
<evidence type="ECO:0000256" key="2">
    <source>
        <dbReference type="ARBA" id="ARBA00022741"/>
    </source>
</evidence>
<dbReference type="Gene3D" id="3.40.50.300">
    <property type="entry name" value="P-loop containing nucleotide triphosphate hydrolases"/>
    <property type="match status" value="1"/>
</dbReference>
<dbReference type="PROSITE" id="PS00662">
    <property type="entry name" value="T2SP_E"/>
    <property type="match status" value="1"/>
</dbReference>
<feature type="region of interest" description="Disordered" evidence="4">
    <location>
        <begin position="1"/>
        <end position="37"/>
    </location>
</feature>
<dbReference type="InterPro" id="IPR037257">
    <property type="entry name" value="T2SS_E_N_sf"/>
</dbReference>
<protein>
    <submittedName>
        <fullName evidence="6">GspE/PulE family protein</fullName>
    </submittedName>
</protein>
<dbReference type="Pfam" id="PF00437">
    <property type="entry name" value="T2SSE"/>
    <property type="match status" value="1"/>
</dbReference>
<dbReference type="CDD" id="cd01129">
    <property type="entry name" value="PulE-GspE-like"/>
    <property type="match status" value="1"/>
</dbReference>
<dbReference type="Gene3D" id="3.30.450.90">
    <property type="match status" value="1"/>
</dbReference>
<dbReference type="PANTHER" id="PTHR30258:SF3">
    <property type="entry name" value="SLL1921 PROTEIN"/>
    <property type="match status" value="1"/>
</dbReference>
<feature type="domain" description="Bacterial type II secretion system protein E" evidence="5">
    <location>
        <begin position="425"/>
        <end position="439"/>
    </location>
</feature>
<dbReference type="SUPFAM" id="SSF160246">
    <property type="entry name" value="EspE N-terminal domain-like"/>
    <property type="match status" value="1"/>
</dbReference>
<reference evidence="6 7" key="1">
    <citation type="submission" date="2024-08" db="EMBL/GenBank/DDBJ databases">
        <title>Whole-genome sequencing of halo(alkali)philic microorganisms from hypersaline lakes.</title>
        <authorList>
            <person name="Sorokin D.Y."/>
            <person name="Merkel A.Y."/>
            <person name="Messina E."/>
            <person name="Yakimov M."/>
        </authorList>
    </citation>
    <scope>NUCLEOTIDE SEQUENCE [LARGE SCALE GENOMIC DNA]</scope>
    <source>
        <strain evidence="6 7">AB-hyl4</strain>
    </source>
</reference>
<dbReference type="Proteomes" id="UP001575105">
    <property type="component" value="Unassembled WGS sequence"/>
</dbReference>
<evidence type="ECO:0000313" key="7">
    <source>
        <dbReference type="Proteomes" id="UP001575105"/>
    </source>
</evidence>
<evidence type="ECO:0000256" key="4">
    <source>
        <dbReference type="SAM" id="MobiDB-lite"/>
    </source>
</evidence>
<dbReference type="Gene3D" id="3.30.300.160">
    <property type="entry name" value="Type II secretion system, protein E, N-terminal domain"/>
    <property type="match status" value="1"/>
</dbReference>
<dbReference type="InterPro" id="IPR027417">
    <property type="entry name" value="P-loop_NTPase"/>
</dbReference>
<evidence type="ECO:0000313" key="6">
    <source>
        <dbReference type="EMBL" id="MFA9476904.1"/>
    </source>
</evidence>
<dbReference type="RefSeq" id="WP_425343829.1">
    <property type="nucleotide sequence ID" value="NZ_JBGUBD010000001.1"/>
</dbReference>